<accession>A0A0S8JZ24</accession>
<comment type="caution">
    <text evidence="1">The sequence shown here is derived from an EMBL/GenBank/DDBJ whole genome shotgun (WGS) entry which is preliminary data.</text>
</comment>
<gene>
    <name evidence="1" type="ORF">AMJ74_04565</name>
</gene>
<name>A0A0S8JZ24_UNCW3</name>
<protein>
    <submittedName>
        <fullName evidence="1">Uncharacterized protein</fullName>
    </submittedName>
</protein>
<dbReference type="AlphaFoldDB" id="A0A0S8JZ24"/>
<dbReference type="Proteomes" id="UP000050975">
    <property type="component" value="Unassembled WGS sequence"/>
</dbReference>
<sequence>MVHSQSFRALQDRAISSIDQNKEVIMRRIRTRLLIACLIFGFIGTIQAADRVVLLEEAYWSG</sequence>
<dbReference type="EMBL" id="LJVE01000083">
    <property type="protein sequence ID" value="KPL13822.1"/>
    <property type="molecule type" value="Genomic_DNA"/>
</dbReference>
<proteinExistence type="predicted"/>
<evidence type="ECO:0000313" key="2">
    <source>
        <dbReference type="Proteomes" id="UP000050975"/>
    </source>
</evidence>
<reference evidence="1 2" key="1">
    <citation type="journal article" date="2015" name="Microbiome">
        <title>Genomic resolution of linkages in carbon, nitrogen, and sulfur cycling among widespread estuary sediment bacteria.</title>
        <authorList>
            <person name="Baker B.J."/>
            <person name="Lazar C.S."/>
            <person name="Teske A.P."/>
            <person name="Dick G.J."/>
        </authorList>
    </citation>
    <scope>NUCLEOTIDE SEQUENCE [LARGE SCALE GENOMIC DNA]</scope>
    <source>
        <strain evidence="1">SM1_77</strain>
    </source>
</reference>
<organism evidence="1 2">
    <name type="scientific">candidate division WOR_3 bacterium SM1_77</name>
    <dbReference type="NCBI Taxonomy" id="1703778"/>
    <lineage>
        <taxon>Bacteria</taxon>
        <taxon>Bacteria division WOR-3</taxon>
    </lineage>
</organism>
<evidence type="ECO:0000313" key="1">
    <source>
        <dbReference type="EMBL" id="KPL13822.1"/>
    </source>
</evidence>